<dbReference type="OrthoDB" id="1091301at2"/>
<evidence type="ECO:0000259" key="1">
    <source>
        <dbReference type="SMART" id="SM00901"/>
    </source>
</evidence>
<name>A0A1G6TY73_9BACT</name>
<gene>
    <name evidence="2" type="ORF">SAMN04488104_102514</name>
</gene>
<dbReference type="STRING" id="686796.SAMN04488104_102514"/>
<proteinExistence type="predicted"/>
<organism evidence="2 3">
    <name type="scientific">Algoriphagus faecimaris</name>
    <dbReference type="NCBI Taxonomy" id="686796"/>
    <lineage>
        <taxon>Bacteria</taxon>
        <taxon>Pseudomonadati</taxon>
        <taxon>Bacteroidota</taxon>
        <taxon>Cytophagia</taxon>
        <taxon>Cytophagales</taxon>
        <taxon>Cyclobacteriaceae</taxon>
        <taxon>Algoriphagus</taxon>
    </lineage>
</organism>
<dbReference type="Pfam" id="PF08867">
    <property type="entry name" value="FRG"/>
    <property type="match status" value="1"/>
</dbReference>
<evidence type="ECO:0000313" key="3">
    <source>
        <dbReference type="Proteomes" id="UP000199060"/>
    </source>
</evidence>
<feature type="domain" description="FRG" evidence="1">
    <location>
        <begin position="60"/>
        <end position="176"/>
    </location>
</feature>
<dbReference type="RefSeq" id="WP_087939983.1">
    <property type="nucleotide sequence ID" value="NZ_FNAC01000025.1"/>
</dbReference>
<evidence type="ECO:0000313" key="2">
    <source>
        <dbReference type="EMBL" id="SDD34050.1"/>
    </source>
</evidence>
<sequence>MRKIEKAFCHLNLETEKKSGRIKDWAKPFRNEEIITSEPMKVETYDELVGLVARILHYNREHVIYFRGQGVDYKEKSKSTILPSIYRKKPREKVRDIKVRFKTLEEKSKKLIEWLDLKKVPFAGTHLVKKYPEIAWTILQHYEVCDSPLIDVTHSLHVACSFALNGKSTGESGIIYLIGLPWQTDAIGYDSFQELVSLRLLSVCPPSAKRPFFQEGYLAGPFPNYKLNEPSRIEQFDFNRRMLAKFEITYSDSFWGDGFEIIPKPKLMQDNDLFTLEMKDLKK</sequence>
<dbReference type="EMBL" id="FNAC01000025">
    <property type="protein sequence ID" value="SDD34050.1"/>
    <property type="molecule type" value="Genomic_DNA"/>
</dbReference>
<dbReference type="Proteomes" id="UP000199060">
    <property type="component" value="Unassembled WGS sequence"/>
</dbReference>
<dbReference type="AlphaFoldDB" id="A0A1G6TY73"/>
<keyword evidence="3" id="KW-1185">Reference proteome</keyword>
<reference evidence="3" key="1">
    <citation type="submission" date="2016-10" db="EMBL/GenBank/DDBJ databases">
        <authorList>
            <person name="Varghese N."/>
            <person name="Submissions S."/>
        </authorList>
    </citation>
    <scope>NUCLEOTIDE SEQUENCE [LARGE SCALE GENOMIC DNA]</scope>
    <source>
        <strain evidence="3">DSM 23095</strain>
    </source>
</reference>
<protein>
    <submittedName>
        <fullName evidence="2">FRG domain-containing protein</fullName>
    </submittedName>
</protein>
<accession>A0A1G6TY73</accession>
<dbReference type="SMART" id="SM00901">
    <property type="entry name" value="FRG"/>
    <property type="match status" value="1"/>
</dbReference>
<dbReference type="InterPro" id="IPR014966">
    <property type="entry name" value="FRG-dom"/>
</dbReference>